<gene>
    <name evidence="12" type="ORF">K7432_016366</name>
</gene>
<evidence type="ECO:0000256" key="1">
    <source>
        <dbReference type="ARBA" id="ARBA00004123"/>
    </source>
</evidence>
<dbReference type="Gene3D" id="2.30.30.490">
    <property type="match status" value="2"/>
</dbReference>
<dbReference type="Pfam" id="PF01426">
    <property type="entry name" value="BAH"/>
    <property type="match status" value="2"/>
</dbReference>
<dbReference type="InterPro" id="IPR018117">
    <property type="entry name" value="C5_DNA_meth_AS"/>
</dbReference>
<dbReference type="PROSITE" id="PS51038">
    <property type="entry name" value="BAH"/>
    <property type="match status" value="2"/>
</dbReference>
<evidence type="ECO:0000256" key="4">
    <source>
        <dbReference type="ARBA" id="ARBA00022679"/>
    </source>
</evidence>
<dbReference type="InterPro" id="IPR001525">
    <property type="entry name" value="C5_MeTfrase"/>
</dbReference>
<keyword evidence="13" id="KW-1185">Reference proteome</keyword>
<comment type="subcellular location">
    <subcellularLocation>
        <location evidence="1">Nucleus</location>
    </subcellularLocation>
</comment>
<proteinExistence type="inferred from homology"/>
<dbReference type="PANTHER" id="PTHR10629:SF52">
    <property type="entry name" value="DNA (CYTOSINE-5)-METHYLTRANSFERASE 1"/>
    <property type="match status" value="1"/>
</dbReference>
<evidence type="ECO:0000256" key="3">
    <source>
        <dbReference type="ARBA" id="ARBA00022603"/>
    </source>
</evidence>
<feature type="domain" description="BAH" evidence="11">
    <location>
        <begin position="669"/>
        <end position="797"/>
    </location>
</feature>
<evidence type="ECO:0000256" key="6">
    <source>
        <dbReference type="ARBA" id="ARBA00022737"/>
    </source>
</evidence>
<dbReference type="InterPro" id="IPR029063">
    <property type="entry name" value="SAM-dependent_MTases_sf"/>
</dbReference>
<dbReference type="Proteomes" id="UP001479436">
    <property type="component" value="Unassembled WGS sequence"/>
</dbReference>
<evidence type="ECO:0000256" key="8">
    <source>
        <dbReference type="ARBA" id="ARBA00023242"/>
    </source>
</evidence>
<dbReference type="InterPro" id="IPR022702">
    <property type="entry name" value="Cytosine_MeTrfase1_RFD"/>
</dbReference>
<dbReference type="InterPro" id="IPR043151">
    <property type="entry name" value="BAH_sf"/>
</dbReference>
<evidence type="ECO:0000256" key="7">
    <source>
        <dbReference type="ARBA" id="ARBA00023125"/>
    </source>
</evidence>
<keyword evidence="5 9" id="KW-0949">S-adenosyl-L-methionine</keyword>
<keyword evidence="6" id="KW-0677">Repeat</keyword>
<dbReference type="Pfam" id="PF00145">
    <property type="entry name" value="DNA_methylase"/>
    <property type="match status" value="1"/>
</dbReference>
<dbReference type="PROSITE" id="PS51679">
    <property type="entry name" value="SAM_MT_C5"/>
    <property type="match status" value="1"/>
</dbReference>
<evidence type="ECO:0000256" key="2">
    <source>
        <dbReference type="ARBA" id="ARBA00011975"/>
    </source>
</evidence>
<comment type="similarity">
    <text evidence="9">Belongs to the class I-like SAM-binding methyltransferase superfamily. C5-methyltransferase family.</text>
</comment>
<dbReference type="Gene3D" id="3.40.50.150">
    <property type="entry name" value="Vaccinia Virus protein VP39"/>
    <property type="match status" value="1"/>
</dbReference>
<evidence type="ECO:0000256" key="5">
    <source>
        <dbReference type="ARBA" id="ARBA00022691"/>
    </source>
</evidence>
<dbReference type="InterPro" id="IPR001025">
    <property type="entry name" value="BAH_dom"/>
</dbReference>
<evidence type="ECO:0000256" key="10">
    <source>
        <dbReference type="SAM" id="MobiDB-lite"/>
    </source>
</evidence>
<keyword evidence="3 9" id="KW-0489">Methyltransferase</keyword>
<dbReference type="EC" id="2.1.1.37" evidence="2"/>
<evidence type="ECO:0000256" key="9">
    <source>
        <dbReference type="PROSITE-ProRule" id="PRU01016"/>
    </source>
</evidence>
<keyword evidence="8" id="KW-0539">Nucleus</keyword>
<protein>
    <recommendedName>
        <fullName evidence="2">DNA (cytosine-5-)-methyltransferase</fullName>
        <ecNumber evidence="2">2.1.1.37</ecNumber>
    </recommendedName>
</protein>
<dbReference type="Pfam" id="PF12047">
    <property type="entry name" value="DNMT1-RFD"/>
    <property type="match status" value="1"/>
</dbReference>
<dbReference type="EMBL" id="JASJQH010009533">
    <property type="protein sequence ID" value="KAK9679209.1"/>
    <property type="molecule type" value="Genomic_DNA"/>
</dbReference>
<keyword evidence="7" id="KW-0238">DNA-binding</keyword>
<dbReference type="InterPro" id="IPR050390">
    <property type="entry name" value="C5-Methyltransferase"/>
</dbReference>
<dbReference type="SMART" id="SM00439">
    <property type="entry name" value="BAH"/>
    <property type="match status" value="2"/>
</dbReference>
<sequence>GNTLNKCIIYLLIRSFKPFPTSEIHQVEILTHTKKGKGKAYEYSESSNEQLNHIQCATNKLPTNIKISTEHNTPVVSPEDDSSDEYMPLPLSMKRPRKARDRSLKTTIQNNDATKISNRSEVTNRKLMPKSSSIGYYSLPGEIQEDENLELFDEDISEVDEDRIPCRTLDNFVIYDVANSNQLVTIERIDDEGRELRASGIVRAIMVSGGDPDIDENVDTEEQDNEDFEIDENGDLNQVDEFPILSVKLSTIFFWEVQLVDDGMSAIWLRTQYAWYKLVRPTEDYEKYYLPVFKRIRLANMLITKMVSQTETTYEQFIATMNQHQSSSLTSENIRVNFCETDITKNIDYICEEISVYLEDQEDYSILNSPLFHRLVEIRNKDENGRKYREPQLVDVRDSATRKTIRKIKKSKLAENPACVTPHIRNLTVGLFTRHIVMPKHLNTTMTAMEEIKPLGDSEPSIEIENTIYKTVSQRKKYKLSEGREVKWLGESIGTLRSKTYYSCAGIGEIELTIGDCVQLNSDFTEPNYARIQYMYQDTLGINYFHGRTLFHGRQTIMEEVSHPFELFLVDQCNTWNMSSIIARCRLTLLGLDEPEPQQRPEPDLYFYRFWYDPSSLTFEDVYNHELNPGKRTKLKNCFSCEHEHQESEKQYPRSLNEKHISGFKYKGYEYHLSDYVYLIPSAPSGPYDIGQIVELICSSGDMRDLRRVRVRCLVRCDTLLSKYKEKTPQTRFERKDTRELFITEQYLTLSIDRLEGTCWVQHKDTIADLDSYKDQADTFYISGQREFKQGTGPLEDVPVSSIENCALCKSAREKAHDKFKKLQKSRGPLTALDIFSGCGGLTCGLKQSGIVETKYAIEFYSSAALSFEKNFPQAKVYNQCANLLLDRAIAIHHRGETFPPVKDHMNRIMPEMPAPDTIDFVYCGPPCQGFSGINRFKKADDVKNSLIATSLSYVDFYKPEYFLLENVRGLLAYLG</sequence>
<accession>A0ABR2VLP8</accession>
<organism evidence="12 13">
    <name type="scientific">Basidiobolus ranarum</name>
    <dbReference type="NCBI Taxonomy" id="34480"/>
    <lineage>
        <taxon>Eukaryota</taxon>
        <taxon>Fungi</taxon>
        <taxon>Fungi incertae sedis</taxon>
        <taxon>Zoopagomycota</taxon>
        <taxon>Entomophthoromycotina</taxon>
        <taxon>Basidiobolomycetes</taxon>
        <taxon>Basidiobolales</taxon>
        <taxon>Basidiobolaceae</taxon>
        <taxon>Basidiobolus</taxon>
    </lineage>
</organism>
<evidence type="ECO:0000313" key="12">
    <source>
        <dbReference type="EMBL" id="KAK9679209.1"/>
    </source>
</evidence>
<dbReference type="PRINTS" id="PR00105">
    <property type="entry name" value="C5METTRFRASE"/>
</dbReference>
<feature type="non-terminal residue" evidence="12">
    <location>
        <position position="1"/>
    </location>
</feature>
<comment type="caution">
    <text evidence="12">The sequence shown here is derived from an EMBL/GenBank/DDBJ whole genome shotgun (WGS) entry which is preliminary data.</text>
</comment>
<feature type="active site" evidence="9">
    <location>
        <position position="928"/>
    </location>
</feature>
<evidence type="ECO:0000313" key="13">
    <source>
        <dbReference type="Proteomes" id="UP001479436"/>
    </source>
</evidence>
<feature type="region of interest" description="Disordered" evidence="10">
    <location>
        <begin position="71"/>
        <end position="90"/>
    </location>
</feature>
<feature type="domain" description="BAH" evidence="11">
    <location>
        <begin position="510"/>
        <end position="623"/>
    </location>
</feature>
<name>A0ABR2VLP8_9FUNG</name>
<dbReference type="PROSITE" id="PS00094">
    <property type="entry name" value="C5_MTASE_1"/>
    <property type="match status" value="1"/>
</dbReference>
<dbReference type="SUPFAM" id="SSF53335">
    <property type="entry name" value="S-adenosyl-L-methionine-dependent methyltransferases"/>
    <property type="match status" value="1"/>
</dbReference>
<reference evidence="12 13" key="1">
    <citation type="submission" date="2023-04" db="EMBL/GenBank/DDBJ databases">
        <title>Genome of Basidiobolus ranarum AG-B5.</title>
        <authorList>
            <person name="Stajich J.E."/>
            <person name="Carter-House D."/>
            <person name="Gryganskyi A."/>
        </authorList>
    </citation>
    <scope>NUCLEOTIDE SEQUENCE [LARGE SCALE GENOMIC DNA]</scope>
    <source>
        <strain evidence="12 13">AG-B5</strain>
    </source>
</reference>
<evidence type="ECO:0000259" key="11">
    <source>
        <dbReference type="PROSITE" id="PS51038"/>
    </source>
</evidence>
<dbReference type="PANTHER" id="PTHR10629">
    <property type="entry name" value="CYTOSINE-SPECIFIC METHYLTRANSFERASE"/>
    <property type="match status" value="1"/>
</dbReference>
<keyword evidence="4 9" id="KW-0808">Transferase</keyword>